<feature type="compositionally biased region" description="Basic and acidic residues" evidence="1">
    <location>
        <begin position="691"/>
        <end position="703"/>
    </location>
</feature>
<dbReference type="AlphaFoldDB" id="A0A166CBG4"/>
<dbReference type="Gene3D" id="1.10.20.10">
    <property type="entry name" value="Histone, subunit A"/>
    <property type="match status" value="1"/>
</dbReference>
<feature type="compositionally biased region" description="Low complexity" evidence="1">
    <location>
        <begin position="661"/>
        <end position="676"/>
    </location>
</feature>
<evidence type="ECO:0000256" key="1">
    <source>
        <dbReference type="SAM" id="MobiDB-lite"/>
    </source>
</evidence>
<feature type="compositionally biased region" description="Basic and acidic residues" evidence="1">
    <location>
        <begin position="383"/>
        <end position="399"/>
    </location>
</feature>
<feature type="compositionally biased region" description="Pro residues" evidence="1">
    <location>
        <begin position="589"/>
        <end position="606"/>
    </location>
</feature>
<accession>A0A166CBG4</accession>
<feature type="region of interest" description="Disordered" evidence="1">
    <location>
        <begin position="224"/>
        <end position="324"/>
    </location>
</feature>
<feature type="compositionally biased region" description="Polar residues" evidence="1">
    <location>
        <begin position="468"/>
        <end position="484"/>
    </location>
</feature>
<dbReference type="SUPFAM" id="SSF47113">
    <property type="entry name" value="Histone-fold"/>
    <property type="match status" value="1"/>
</dbReference>
<feature type="compositionally biased region" description="Basic and acidic residues" evidence="1">
    <location>
        <begin position="311"/>
        <end position="321"/>
    </location>
</feature>
<evidence type="ECO:0000313" key="2">
    <source>
        <dbReference type="EMBL" id="KZP13483.1"/>
    </source>
</evidence>
<feature type="region of interest" description="Disordered" evidence="1">
    <location>
        <begin position="376"/>
        <end position="425"/>
    </location>
</feature>
<feature type="compositionally biased region" description="Low complexity" evidence="1">
    <location>
        <begin position="568"/>
        <end position="588"/>
    </location>
</feature>
<dbReference type="GO" id="GO:0046982">
    <property type="term" value="F:protein heterodimerization activity"/>
    <property type="evidence" value="ECO:0007669"/>
    <property type="project" value="InterPro"/>
</dbReference>
<feature type="compositionally biased region" description="Polar residues" evidence="1">
    <location>
        <begin position="677"/>
        <end position="690"/>
    </location>
</feature>
<proteinExistence type="predicted"/>
<sequence>MAGPSEVQATYISQRSADVILSDIRPVKLNVEALRSINVLLDEFLYNILAAARSLATSQLRAGLNKVLPTTLGKEALLEAEMEMRAYVERTGASNASLAVEEQGKEFNLQWAFELIRLKCQAYSTLSDSDEDPQAEARLAERIGKAIPDVSPPKGTLVAPAALYLTAIIESVCEHVLSNVGKVATRDSSRTTATMQDLFVALCEDDSIYGLFKTMKVYDHIENLTKSTKPRRRSHSRPGDHNRTLSQASSPGQAAPPLLRTRMSSESSLSTAVTKNPGTLDSRSSFDKTRAMKMFTNNRTSSDRGGNGSLHEGRGSHKRSDSVLSDATKQVIAAYEADDASSDAEFDDMMRSGSTMKVSLTPDRLKSMEVYNKEKGLRKRAVRQSDSRNSLRTEEKIVEETPNVKPKPSRSRQSSIVSTPPVSMSATRIRSFSAAMPPQDMNSHARTPFAAKASMLPPPPPPPLPPSLVSTRGRTMPPVSSLSKHATRHTSRNSIDLDDEDSDFAPPSPLRQTAPVSAGARDLIDFLAKGPPDMGPPPIGMLDTPKKSGRLQRMISKLSLKDGDGKRNSNGSPNSSKGSRTAPSIPTSPVYPRPVPPRIIPAPISPPESSDESSLVDQDPTPAPTPARPRKTSSARKAVPIISKPEPPMPVADFAAQTTPKASSSTASRTISKSTTPARSQVNGHVSQTSIKDKDTSRSETPVRPDVPAITVPVSPPERGSSNNAVVDMAKAPEPTSPAKDTAGHARDMHRLMAHATNADECRLLVDMFLIRSGLHPDVASDHQTHYPSPPSDAHQPLPIAVESELEQSLVELFLGSLIDEEEEESFTPGSTTIASFTPGSCSDSDAKPVTLPVSPPDTPLAHVCSSDVPPEGYRKPYSAGALGAHPSGPVPPGVHNPSQKVYIPNDLVTTLAESSDTTVPASIRI</sequence>
<name>A0A166CBG4_9AGAM</name>
<feature type="compositionally biased region" description="Polar residues" evidence="1">
    <location>
        <begin position="411"/>
        <end position="425"/>
    </location>
</feature>
<feature type="compositionally biased region" description="Polar residues" evidence="1">
    <location>
        <begin position="262"/>
        <end position="283"/>
    </location>
</feature>
<keyword evidence="3" id="KW-1185">Reference proteome</keyword>
<feature type="compositionally biased region" description="Pro residues" evidence="1">
    <location>
        <begin position="456"/>
        <end position="466"/>
    </location>
</feature>
<gene>
    <name evidence="2" type="ORF">FIBSPDRAFT_897397</name>
</gene>
<dbReference type="OrthoDB" id="5382203at2759"/>
<reference evidence="2 3" key="1">
    <citation type="journal article" date="2016" name="Mol. Biol. Evol.">
        <title>Comparative Genomics of Early-Diverging Mushroom-Forming Fungi Provides Insights into the Origins of Lignocellulose Decay Capabilities.</title>
        <authorList>
            <person name="Nagy L.G."/>
            <person name="Riley R."/>
            <person name="Tritt A."/>
            <person name="Adam C."/>
            <person name="Daum C."/>
            <person name="Floudas D."/>
            <person name="Sun H."/>
            <person name="Yadav J.S."/>
            <person name="Pangilinan J."/>
            <person name="Larsson K.H."/>
            <person name="Matsuura K."/>
            <person name="Barry K."/>
            <person name="Labutti K."/>
            <person name="Kuo R."/>
            <person name="Ohm R.A."/>
            <person name="Bhattacharya S.S."/>
            <person name="Shirouzu T."/>
            <person name="Yoshinaga Y."/>
            <person name="Martin F.M."/>
            <person name="Grigoriev I.V."/>
            <person name="Hibbett D.S."/>
        </authorList>
    </citation>
    <scope>NUCLEOTIDE SEQUENCE [LARGE SCALE GENOMIC DNA]</scope>
    <source>
        <strain evidence="2 3">CBS 109695</strain>
    </source>
</reference>
<feature type="region of interest" description="Disordered" evidence="1">
    <location>
        <begin position="451"/>
        <end position="724"/>
    </location>
</feature>
<protein>
    <submittedName>
        <fullName evidence="2">Uncharacterized protein</fullName>
    </submittedName>
</protein>
<dbReference type="STRING" id="436010.A0A166CBG4"/>
<dbReference type="Proteomes" id="UP000076532">
    <property type="component" value="Unassembled WGS sequence"/>
</dbReference>
<evidence type="ECO:0000313" key="3">
    <source>
        <dbReference type="Proteomes" id="UP000076532"/>
    </source>
</evidence>
<feature type="compositionally biased region" description="Polar residues" evidence="1">
    <location>
        <begin position="295"/>
        <end position="304"/>
    </location>
</feature>
<dbReference type="EMBL" id="KV417632">
    <property type="protein sequence ID" value="KZP13483.1"/>
    <property type="molecule type" value="Genomic_DNA"/>
</dbReference>
<organism evidence="2 3">
    <name type="scientific">Athelia psychrophila</name>
    <dbReference type="NCBI Taxonomy" id="1759441"/>
    <lineage>
        <taxon>Eukaryota</taxon>
        <taxon>Fungi</taxon>
        <taxon>Dikarya</taxon>
        <taxon>Basidiomycota</taxon>
        <taxon>Agaricomycotina</taxon>
        <taxon>Agaricomycetes</taxon>
        <taxon>Agaricomycetidae</taxon>
        <taxon>Atheliales</taxon>
        <taxon>Atheliaceae</taxon>
        <taxon>Athelia</taxon>
    </lineage>
</organism>
<dbReference type="InterPro" id="IPR009072">
    <property type="entry name" value="Histone-fold"/>
</dbReference>